<evidence type="ECO:0000259" key="6">
    <source>
        <dbReference type="SMART" id="SM00198"/>
    </source>
</evidence>
<dbReference type="PRINTS" id="PR00837">
    <property type="entry name" value="V5TPXLIKE"/>
</dbReference>
<evidence type="ECO:0000256" key="4">
    <source>
        <dbReference type="ARBA" id="ARBA00022729"/>
    </source>
</evidence>
<dbReference type="CDD" id="cd05380">
    <property type="entry name" value="CAP_euk"/>
    <property type="match status" value="1"/>
</dbReference>
<dbReference type="InterPro" id="IPR034763">
    <property type="entry name" value="P14a_insect"/>
</dbReference>
<dbReference type="AlphaFoldDB" id="A0A9N9XIU0"/>
<dbReference type="SMART" id="SM00198">
    <property type="entry name" value="SCP"/>
    <property type="match status" value="1"/>
</dbReference>
<dbReference type="InterPro" id="IPR035940">
    <property type="entry name" value="CAP_sf"/>
</dbReference>
<dbReference type="PIRSF" id="PIRSF038921">
    <property type="entry name" value="P14a"/>
    <property type="match status" value="1"/>
</dbReference>
<keyword evidence="4 5" id="KW-0732">Signal</keyword>
<dbReference type="PRINTS" id="PR00838">
    <property type="entry name" value="V5ALLERGEN"/>
</dbReference>
<dbReference type="InterPro" id="IPR014044">
    <property type="entry name" value="CAP_dom"/>
</dbReference>
<protein>
    <recommendedName>
        <fullName evidence="6">SCP domain-containing protein</fullName>
    </recommendedName>
</protein>
<gene>
    <name evidence="7" type="ORF">DIABBA_LOCUS13792</name>
</gene>
<dbReference type="SUPFAM" id="SSF55797">
    <property type="entry name" value="PR-1-like"/>
    <property type="match status" value="1"/>
</dbReference>
<organism evidence="7 8">
    <name type="scientific">Diabrotica balteata</name>
    <name type="common">Banded cucumber beetle</name>
    <dbReference type="NCBI Taxonomy" id="107213"/>
    <lineage>
        <taxon>Eukaryota</taxon>
        <taxon>Metazoa</taxon>
        <taxon>Ecdysozoa</taxon>
        <taxon>Arthropoda</taxon>
        <taxon>Hexapoda</taxon>
        <taxon>Insecta</taxon>
        <taxon>Pterygota</taxon>
        <taxon>Neoptera</taxon>
        <taxon>Endopterygota</taxon>
        <taxon>Coleoptera</taxon>
        <taxon>Polyphaga</taxon>
        <taxon>Cucujiformia</taxon>
        <taxon>Chrysomeloidea</taxon>
        <taxon>Chrysomelidae</taxon>
        <taxon>Galerucinae</taxon>
        <taxon>Diabroticina</taxon>
        <taxon>Diabroticites</taxon>
        <taxon>Diabrotica</taxon>
    </lineage>
</organism>
<accession>A0A9N9XIU0</accession>
<evidence type="ECO:0000256" key="3">
    <source>
        <dbReference type="ARBA" id="ARBA00022525"/>
    </source>
</evidence>
<dbReference type="Proteomes" id="UP001153709">
    <property type="component" value="Chromosome 9"/>
</dbReference>
<evidence type="ECO:0000256" key="1">
    <source>
        <dbReference type="ARBA" id="ARBA00004613"/>
    </source>
</evidence>
<name>A0A9N9XIU0_DIABA</name>
<dbReference type="OrthoDB" id="414826at2759"/>
<reference evidence="7" key="1">
    <citation type="submission" date="2022-01" db="EMBL/GenBank/DDBJ databases">
        <authorList>
            <person name="King R."/>
        </authorList>
    </citation>
    <scope>NUCLEOTIDE SEQUENCE</scope>
</reference>
<dbReference type="Pfam" id="PF00188">
    <property type="entry name" value="CAP"/>
    <property type="match status" value="1"/>
</dbReference>
<feature type="signal peptide" evidence="5">
    <location>
        <begin position="1"/>
        <end position="20"/>
    </location>
</feature>
<evidence type="ECO:0000313" key="7">
    <source>
        <dbReference type="EMBL" id="CAG9841209.1"/>
    </source>
</evidence>
<feature type="domain" description="SCP" evidence="6">
    <location>
        <begin position="62"/>
        <end position="222"/>
    </location>
</feature>
<dbReference type="InterPro" id="IPR018244">
    <property type="entry name" value="Allrgn_V5/Tpx1_CS"/>
</dbReference>
<dbReference type="Gene3D" id="3.40.33.10">
    <property type="entry name" value="CAP"/>
    <property type="match status" value="1"/>
</dbReference>
<evidence type="ECO:0000256" key="2">
    <source>
        <dbReference type="ARBA" id="ARBA00009923"/>
    </source>
</evidence>
<dbReference type="InterPro" id="IPR002413">
    <property type="entry name" value="V5_allergen-like"/>
</dbReference>
<dbReference type="PROSITE" id="PS01010">
    <property type="entry name" value="CRISP_2"/>
    <property type="match status" value="1"/>
</dbReference>
<sequence>MMIHCIRLFVLFFVFYVVKGNNDYCSLRCGRDEHTVCRRRNVQCGPGPQCSSNFRPIHLTDDDRRYILHLHNTLRNKVATGQEKRGNQPPASNMKALSYNRELENIAQCLTNTCNFAHDKCRRTAQWSWVGQNLGIRWTKGYVENVRSVITDVINSWYNEVKDFRSSGVSQYGFNARVGHYTQQVWANTDHIGCAITFFVNSDGWNTHLMACNYGPGGNYRGQAIYQQGSPTSNCGGLPVNSRYRGLCGNDYL</sequence>
<evidence type="ECO:0000256" key="5">
    <source>
        <dbReference type="SAM" id="SignalP"/>
    </source>
</evidence>
<comment type="similarity">
    <text evidence="2">Belongs to the CRISP family.</text>
</comment>
<evidence type="ECO:0000313" key="8">
    <source>
        <dbReference type="Proteomes" id="UP001153709"/>
    </source>
</evidence>
<keyword evidence="3" id="KW-0964">Secreted</keyword>
<proteinExistence type="inferred from homology"/>
<feature type="chain" id="PRO_5040229770" description="SCP domain-containing protein" evidence="5">
    <location>
        <begin position="21"/>
        <end position="253"/>
    </location>
</feature>
<dbReference type="InterPro" id="IPR001283">
    <property type="entry name" value="CRISP-related"/>
</dbReference>
<dbReference type="GO" id="GO:0005576">
    <property type="term" value="C:extracellular region"/>
    <property type="evidence" value="ECO:0007669"/>
    <property type="project" value="UniProtKB-SubCell"/>
</dbReference>
<comment type="subcellular location">
    <subcellularLocation>
        <location evidence="1">Secreted</location>
    </subcellularLocation>
</comment>
<dbReference type="EMBL" id="OU898284">
    <property type="protein sequence ID" value="CAG9841209.1"/>
    <property type="molecule type" value="Genomic_DNA"/>
</dbReference>
<keyword evidence="8" id="KW-1185">Reference proteome</keyword>
<dbReference type="PANTHER" id="PTHR10334">
    <property type="entry name" value="CYSTEINE-RICH SECRETORY PROTEIN-RELATED"/>
    <property type="match status" value="1"/>
</dbReference>